<accession>T0Z659</accession>
<reference evidence="1" key="1">
    <citation type="submission" date="2013-08" db="EMBL/GenBank/DDBJ databases">
        <authorList>
            <person name="Mendez C."/>
            <person name="Richter M."/>
            <person name="Ferrer M."/>
            <person name="Sanchez J."/>
        </authorList>
    </citation>
    <scope>NUCLEOTIDE SEQUENCE</scope>
</reference>
<organism evidence="1">
    <name type="scientific">mine drainage metagenome</name>
    <dbReference type="NCBI Taxonomy" id="410659"/>
    <lineage>
        <taxon>unclassified sequences</taxon>
        <taxon>metagenomes</taxon>
        <taxon>ecological metagenomes</taxon>
    </lineage>
</organism>
<sequence length="108" mass="10961">MNKYQILSVAAASLIAAGGLVAVPAAHAATMEKCFGIATAGHNDCAGISGLHSCKGQATAYYIPGDFRVVPTGTCEKMGGVDMAQAKAIMNKTSKAVAFEAKVQAKAN</sequence>
<name>T0Z659_9ZZZZ</name>
<protein>
    <submittedName>
        <fullName evidence="1">Signal peptide protein</fullName>
    </submittedName>
</protein>
<gene>
    <name evidence="1" type="ORF">B1B_15281</name>
</gene>
<feature type="non-terminal residue" evidence="1">
    <location>
        <position position="108"/>
    </location>
</feature>
<evidence type="ECO:0000313" key="1">
    <source>
        <dbReference type="EMBL" id="EQD39622.1"/>
    </source>
</evidence>
<reference evidence="1" key="2">
    <citation type="journal article" date="2014" name="ISME J.">
        <title>Microbial stratification in low pH oxic and suboxic macroscopic growths along an acid mine drainage.</title>
        <authorList>
            <person name="Mendez-Garcia C."/>
            <person name="Mesa V."/>
            <person name="Sprenger R.R."/>
            <person name="Richter M."/>
            <person name="Diez M.S."/>
            <person name="Solano J."/>
            <person name="Bargiela R."/>
            <person name="Golyshina O.V."/>
            <person name="Manteca A."/>
            <person name="Ramos J.L."/>
            <person name="Gallego J.R."/>
            <person name="Llorente I."/>
            <person name="Martins Dos Santos V.A."/>
            <person name="Jensen O.N."/>
            <person name="Pelaez A.I."/>
            <person name="Sanchez J."/>
            <person name="Ferrer M."/>
        </authorList>
    </citation>
    <scope>NUCLEOTIDE SEQUENCE</scope>
</reference>
<comment type="caution">
    <text evidence="1">The sequence shown here is derived from an EMBL/GenBank/DDBJ whole genome shotgun (WGS) entry which is preliminary data.</text>
</comment>
<dbReference type="AlphaFoldDB" id="T0Z659"/>
<dbReference type="Pfam" id="PF10048">
    <property type="entry name" value="DUF2282"/>
    <property type="match status" value="1"/>
</dbReference>
<proteinExistence type="predicted"/>
<dbReference type="InterPro" id="IPR018740">
    <property type="entry name" value="DUF2282_membr"/>
</dbReference>
<dbReference type="EMBL" id="AUZY01010160">
    <property type="protein sequence ID" value="EQD39622.1"/>
    <property type="molecule type" value="Genomic_DNA"/>
</dbReference>